<dbReference type="EMBL" id="ML010254">
    <property type="protein sequence ID" value="RKO96184.1"/>
    <property type="molecule type" value="Genomic_DNA"/>
</dbReference>
<protein>
    <submittedName>
        <fullName evidence="2">Uncharacterized protein</fullName>
    </submittedName>
</protein>
<dbReference type="Proteomes" id="UP000268535">
    <property type="component" value="Unassembled WGS sequence"/>
</dbReference>
<sequence length="247" mass="25923">MTRPQAGMSGHHEAERPRGLCADLRRRRLDPPRAASAWVLATQAGLRHAMSNASAPDCRVPAAWAGHTRGARHQLDTVRPIRRCPVPAVPTGGARRGRDETPCVSPRPAHDGVVAAVVAVAVAVTDARARGPPASWAASLVGTCAAPRPSRPFRASMEIRPDAPALRGRGAAASPTAASDDPACAERVRRHRRGPVIASLIKTRGRSGTARGPAHVRDRSLATRWAIGVTASSNALDTGDGAPGYHR</sequence>
<name>A0A4P9WSP4_9FUNG</name>
<evidence type="ECO:0000256" key="1">
    <source>
        <dbReference type="SAM" id="MobiDB-lite"/>
    </source>
</evidence>
<gene>
    <name evidence="2" type="ORF">CAUPRSCDRAFT_12123</name>
</gene>
<accession>A0A4P9WSP4</accession>
<dbReference type="AlphaFoldDB" id="A0A4P9WSP4"/>
<feature type="compositionally biased region" description="Low complexity" evidence="1">
    <location>
        <begin position="171"/>
        <end position="182"/>
    </location>
</feature>
<feature type="region of interest" description="Disordered" evidence="1">
    <location>
        <begin position="166"/>
        <end position="185"/>
    </location>
</feature>
<reference evidence="3" key="1">
    <citation type="journal article" date="2018" name="Nat. Microbiol.">
        <title>Leveraging single-cell genomics to expand the fungal tree of life.</title>
        <authorList>
            <person name="Ahrendt S.R."/>
            <person name="Quandt C.A."/>
            <person name="Ciobanu D."/>
            <person name="Clum A."/>
            <person name="Salamov A."/>
            <person name="Andreopoulos B."/>
            <person name="Cheng J.F."/>
            <person name="Woyke T."/>
            <person name="Pelin A."/>
            <person name="Henrissat B."/>
            <person name="Reynolds N.K."/>
            <person name="Benny G.L."/>
            <person name="Smith M.E."/>
            <person name="James T.Y."/>
            <person name="Grigoriev I.V."/>
        </authorList>
    </citation>
    <scope>NUCLEOTIDE SEQUENCE [LARGE SCALE GENOMIC DNA]</scope>
    <source>
        <strain evidence="3">ATCC 52028</strain>
    </source>
</reference>
<proteinExistence type="predicted"/>
<feature type="region of interest" description="Disordered" evidence="1">
    <location>
        <begin position="84"/>
        <end position="106"/>
    </location>
</feature>
<organism evidence="2 3">
    <name type="scientific">Caulochytrium protostelioides</name>
    <dbReference type="NCBI Taxonomy" id="1555241"/>
    <lineage>
        <taxon>Eukaryota</taxon>
        <taxon>Fungi</taxon>
        <taxon>Fungi incertae sedis</taxon>
        <taxon>Chytridiomycota</taxon>
        <taxon>Chytridiomycota incertae sedis</taxon>
        <taxon>Chytridiomycetes</taxon>
        <taxon>Caulochytriales</taxon>
        <taxon>Caulochytriaceae</taxon>
        <taxon>Caulochytrium</taxon>
    </lineage>
</organism>
<evidence type="ECO:0000313" key="2">
    <source>
        <dbReference type="EMBL" id="RKO96184.1"/>
    </source>
</evidence>
<evidence type="ECO:0000313" key="3">
    <source>
        <dbReference type="Proteomes" id="UP000268535"/>
    </source>
</evidence>